<dbReference type="STRING" id="1454001.AW08_02738"/>
<dbReference type="SMART" id="SM00267">
    <property type="entry name" value="GGDEF"/>
    <property type="match status" value="1"/>
</dbReference>
<feature type="region of interest" description="Disordered" evidence="3">
    <location>
        <begin position="1133"/>
        <end position="1155"/>
    </location>
</feature>
<comment type="caution">
    <text evidence="6">The sequence shown here is derived from an EMBL/GenBank/DDBJ whole genome shotgun (WGS) entry which is preliminary data.</text>
</comment>
<dbReference type="PANTHER" id="PTHR45138:SF9">
    <property type="entry name" value="DIGUANYLATE CYCLASE DGCM-RELATED"/>
    <property type="match status" value="1"/>
</dbReference>
<dbReference type="Proteomes" id="UP000020218">
    <property type="component" value="Unassembled WGS sequence"/>
</dbReference>
<evidence type="ECO:0000313" key="6">
    <source>
        <dbReference type="EMBL" id="EXI65999.1"/>
    </source>
</evidence>
<dbReference type="EMBL" id="JFAX01000017">
    <property type="protein sequence ID" value="EXI65999.1"/>
    <property type="molecule type" value="Genomic_DNA"/>
</dbReference>
<dbReference type="Pfam" id="PF07495">
    <property type="entry name" value="Y_Y_Y"/>
    <property type="match status" value="1"/>
</dbReference>
<dbReference type="InterPro" id="IPR011110">
    <property type="entry name" value="Reg_prop"/>
</dbReference>
<dbReference type="Gene3D" id="3.30.70.270">
    <property type="match status" value="1"/>
</dbReference>
<evidence type="ECO:0000256" key="1">
    <source>
        <dbReference type="ARBA" id="ARBA00012528"/>
    </source>
</evidence>
<comment type="catalytic activity">
    <reaction evidence="2">
        <text>2 GTP = 3',3'-c-di-GMP + 2 diphosphate</text>
        <dbReference type="Rhea" id="RHEA:24898"/>
        <dbReference type="ChEBI" id="CHEBI:33019"/>
        <dbReference type="ChEBI" id="CHEBI:37565"/>
        <dbReference type="ChEBI" id="CHEBI:58805"/>
        <dbReference type="EC" id="2.7.7.65"/>
    </reaction>
</comment>
<dbReference type="InterPro" id="IPR043128">
    <property type="entry name" value="Rev_trsase/Diguanyl_cyclase"/>
</dbReference>
<dbReference type="Pfam" id="PF07494">
    <property type="entry name" value="Reg_prop"/>
    <property type="match status" value="1"/>
</dbReference>
<evidence type="ECO:0000313" key="7">
    <source>
        <dbReference type="Proteomes" id="UP000020218"/>
    </source>
</evidence>
<dbReference type="InterPro" id="IPR015943">
    <property type="entry name" value="WD40/YVTN_repeat-like_dom_sf"/>
</dbReference>
<dbReference type="EC" id="2.7.7.65" evidence="1"/>
<protein>
    <recommendedName>
        <fullName evidence="1">diguanylate cyclase</fullName>
        <ecNumber evidence="1">2.7.7.65</ecNumber>
    </recommendedName>
</protein>
<dbReference type="PATRIC" id="fig|1454001.3.peg.2796"/>
<dbReference type="AlphaFoldDB" id="A0A011PID1"/>
<dbReference type="CDD" id="cd01949">
    <property type="entry name" value="GGDEF"/>
    <property type="match status" value="1"/>
</dbReference>
<keyword evidence="7" id="KW-1185">Reference proteome</keyword>
<dbReference type="SUPFAM" id="SSF101898">
    <property type="entry name" value="NHL repeat"/>
    <property type="match status" value="1"/>
</dbReference>
<reference evidence="6" key="1">
    <citation type="submission" date="2014-02" db="EMBL/GenBank/DDBJ databases">
        <title>Expanding our view of genomic diversity in Candidatus Accumulibacter clades.</title>
        <authorList>
            <person name="Skennerton C.T."/>
            <person name="Barr J.J."/>
            <person name="Slater F.R."/>
            <person name="Bond P.L."/>
            <person name="Tyson G.W."/>
        </authorList>
    </citation>
    <scope>NUCLEOTIDE SEQUENCE [LARGE SCALE GENOMIC DNA]</scope>
</reference>
<evidence type="ECO:0000256" key="4">
    <source>
        <dbReference type="SAM" id="Phobius"/>
    </source>
</evidence>
<dbReference type="NCBIfam" id="TIGR00254">
    <property type="entry name" value="GGDEF"/>
    <property type="match status" value="1"/>
</dbReference>
<proteinExistence type="predicted"/>
<name>A0A011PID1_9PROT</name>
<dbReference type="Gene3D" id="2.60.40.10">
    <property type="entry name" value="Immunoglobulins"/>
    <property type="match status" value="1"/>
</dbReference>
<dbReference type="PANTHER" id="PTHR45138">
    <property type="entry name" value="REGULATORY COMPONENTS OF SENSORY TRANSDUCTION SYSTEM"/>
    <property type="match status" value="1"/>
</dbReference>
<feature type="transmembrane region" description="Helical" evidence="4">
    <location>
        <begin position="842"/>
        <end position="865"/>
    </location>
</feature>
<accession>A0A011PID1</accession>
<dbReference type="InterPro" id="IPR050469">
    <property type="entry name" value="Diguanylate_Cyclase"/>
</dbReference>
<dbReference type="PROSITE" id="PS50887">
    <property type="entry name" value="GGDEF"/>
    <property type="match status" value="1"/>
</dbReference>
<keyword evidence="4" id="KW-1133">Transmembrane helix</keyword>
<dbReference type="InterPro" id="IPR029787">
    <property type="entry name" value="Nucleotide_cyclase"/>
</dbReference>
<keyword evidence="4" id="KW-0472">Membrane</keyword>
<dbReference type="GO" id="GO:0005886">
    <property type="term" value="C:plasma membrane"/>
    <property type="evidence" value="ECO:0007669"/>
    <property type="project" value="TreeGrafter"/>
</dbReference>
<evidence type="ECO:0000256" key="3">
    <source>
        <dbReference type="SAM" id="MobiDB-lite"/>
    </source>
</evidence>
<dbReference type="InterPro" id="IPR000160">
    <property type="entry name" value="GGDEF_dom"/>
</dbReference>
<keyword evidence="4" id="KW-0812">Transmembrane</keyword>
<organism evidence="6 7">
    <name type="scientific">Candidatus Accumulibacter adjunctus</name>
    <dbReference type="NCBI Taxonomy" id="1454001"/>
    <lineage>
        <taxon>Bacteria</taxon>
        <taxon>Pseudomonadati</taxon>
        <taxon>Pseudomonadota</taxon>
        <taxon>Betaproteobacteria</taxon>
        <taxon>Candidatus Accumulibacter</taxon>
    </lineage>
</organism>
<dbReference type="Gene3D" id="2.130.10.10">
    <property type="entry name" value="YVTN repeat-like/Quinoprotein amine dehydrogenase"/>
    <property type="match status" value="4"/>
</dbReference>
<dbReference type="InterPro" id="IPR011123">
    <property type="entry name" value="Y_Y_Y"/>
</dbReference>
<sequence length="1155" mass="124927">MVAGIAEHRQLVRSVCRHAPTSALAGRRPAHPGQPALLRHIALRLPGFTHTLPLLVLFLLLLAASPLDAASRDFPGADNPLSEPRFTSVGVGIIPRYVVPTIAQDRAGFLWIATGDGLVRFDGYRFRPQERESPDPAARNLGWIRALLAGRDGRLWIGTESDGLAVYDPASETVTACSDERQDRDLVLPTIRALAEDAAGGIWVGSEGGGLQRFDPGSGHFARYRHSGQPGDLPDNRVQALLVDRQGTLWVGTWAGLSRRRTGSDRFEPVFSAPGAGGTNLAGRIVQTLFEASDGRIWAGTQQGDLAIVDPATSEGLLVDERPGSTTADGVSSLVEVPEGLMWAGRSSGIAVHDLHDGRLLQRLQHDPRRPASLAGNEVAVLMRDHSGLIWVGGYGLGLQRHDPNNRAIWLRSADTTPASPFAEADVRSVLRLGNGEIWTATRKGGVAVMDGQLRVIGAVWPQPPRPARVAVAAVSESLPPVRIEEMAQASDGTVWLGADSRLYQFTPDRRQLRSLAHDGGVTRGFLDSSDGALWVATQDGVYCLPPGASEIVRVAQQGGRPLRAEVNAVVEAPDQSVWVGTAKGLFRAPPGSRELQPVEAPAGAGLGNPIVIGLLFDRQQTLWLDTAVTGLHRMTHWDGQRATFEGISARHGIVNRPYGGNLLADARGRIWTQMYVYDPASDRLDELTAADGADLGTGWFQAHAQTADGRMLFGGSKGILVVRPERFDASTHQPPLLISELSIDGQRQPAGRIGDGLRLTPEQRSFSVSFAALDYSDPGRLRYAYQLQGFDAGWIETTADSRVASYSNLDPGDYVLRIRGSNRSGTWSRHELAIPVHVQPAWWQGTAFRLALAALALLMIYALVQLRTRQLRSRQAELKRIVRERTSELERLALALQRESAALAESSLTDPLTGLRNRRFLTQHVEADLALAVRAYESHLNYGAYLRDDAGLVFFLLDLDHFKQVNDHHGHAAGDAVLKQMSSRLGTVFRDSDYLVRWGGEEFLVVARATPPAHAAELAERARAAIADQPFDLDDGSRLARTCSIGFCCFPLSAQHADALDWNAMVNIADAALYAVKSAGRNGWLGALAAREQSAAALLARSRRPLAEWAQSGEIDLVCSAGLGGMTAAWMRNETPGTAPEKAPSTGCAEQTEA</sequence>
<feature type="domain" description="GGDEF" evidence="5">
    <location>
        <begin position="951"/>
        <end position="1090"/>
    </location>
</feature>
<gene>
    <name evidence="6" type="primary">pleD_5</name>
    <name evidence="6" type="ORF">AW08_02738</name>
</gene>
<dbReference type="GO" id="GO:1902201">
    <property type="term" value="P:negative regulation of bacterial-type flagellum-dependent cell motility"/>
    <property type="evidence" value="ECO:0007669"/>
    <property type="project" value="TreeGrafter"/>
</dbReference>
<dbReference type="SUPFAM" id="SSF55073">
    <property type="entry name" value="Nucleotide cyclase"/>
    <property type="match status" value="1"/>
</dbReference>
<evidence type="ECO:0000259" key="5">
    <source>
        <dbReference type="PROSITE" id="PS50887"/>
    </source>
</evidence>
<evidence type="ECO:0000256" key="2">
    <source>
        <dbReference type="ARBA" id="ARBA00034247"/>
    </source>
</evidence>
<dbReference type="Pfam" id="PF00990">
    <property type="entry name" value="GGDEF"/>
    <property type="match status" value="1"/>
</dbReference>
<dbReference type="InterPro" id="IPR013783">
    <property type="entry name" value="Ig-like_fold"/>
</dbReference>
<dbReference type="GO" id="GO:0043709">
    <property type="term" value="P:cell adhesion involved in single-species biofilm formation"/>
    <property type="evidence" value="ECO:0007669"/>
    <property type="project" value="TreeGrafter"/>
</dbReference>
<dbReference type="SUPFAM" id="SSF63829">
    <property type="entry name" value="Calcium-dependent phosphotriesterase"/>
    <property type="match status" value="2"/>
</dbReference>
<dbReference type="GO" id="GO:0052621">
    <property type="term" value="F:diguanylate cyclase activity"/>
    <property type="evidence" value="ECO:0007669"/>
    <property type="project" value="UniProtKB-EC"/>
</dbReference>